<evidence type="ECO:0000313" key="2">
    <source>
        <dbReference type="Proteomes" id="UP001631969"/>
    </source>
</evidence>
<gene>
    <name evidence="1" type="ORF">ACI1P1_19575</name>
</gene>
<comment type="caution">
    <text evidence="1">The sequence shown here is derived from an EMBL/GenBank/DDBJ whole genome shotgun (WGS) entry which is preliminary data.</text>
</comment>
<dbReference type="Proteomes" id="UP001631969">
    <property type="component" value="Unassembled WGS sequence"/>
</dbReference>
<sequence length="140" mass="16119">MHIKKAAFSRVIPNGDQLIGEVKVWPVREEAPMLAWFVREADGCLSLQKLIRKQEELDLDWYDNDLRQAFQDVTAEWFTQPQTSDACNRTEFEREVLDYQDVAAELEEHLWNTEQELAKGAVFGAFAHKASPEAGESQLH</sequence>
<keyword evidence="2" id="KW-1185">Reference proteome</keyword>
<evidence type="ECO:0000313" key="1">
    <source>
        <dbReference type="EMBL" id="MFM9330506.1"/>
    </source>
</evidence>
<dbReference type="EMBL" id="JBJURJ010000013">
    <property type="protein sequence ID" value="MFM9330506.1"/>
    <property type="molecule type" value="Genomic_DNA"/>
</dbReference>
<accession>A0ACC7P2G7</accession>
<name>A0ACC7P2G7_9BACL</name>
<proteinExistence type="predicted"/>
<reference evidence="1" key="1">
    <citation type="submission" date="2024-12" db="EMBL/GenBank/DDBJ databases">
        <authorList>
            <person name="Wu N."/>
        </authorList>
    </citation>
    <scope>NUCLEOTIDE SEQUENCE</scope>
    <source>
        <strain evidence="1">P15</strain>
    </source>
</reference>
<protein>
    <submittedName>
        <fullName evidence="1">Uncharacterized protein</fullName>
    </submittedName>
</protein>
<organism evidence="1 2">
    <name type="scientific">Paenibacillus mesotrionivorans</name>
    <dbReference type="NCBI Taxonomy" id="3160968"/>
    <lineage>
        <taxon>Bacteria</taxon>
        <taxon>Bacillati</taxon>
        <taxon>Bacillota</taxon>
        <taxon>Bacilli</taxon>
        <taxon>Bacillales</taxon>
        <taxon>Paenibacillaceae</taxon>
        <taxon>Paenibacillus</taxon>
    </lineage>
</organism>